<gene>
    <name evidence="5" type="ORF">CGI_10010923</name>
</gene>
<dbReference type="InterPro" id="IPR011992">
    <property type="entry name" value="EF-hand-dom_pair"/>
</dbReference>
<protein>
    <submittedName>
        <fullName evidence="5">Calmodulin</fullName>
    </submittedName>
</protein>
<dbReference type="CDD" id="cd00051">
    <property type="entry name" value="EFh"/>
    <property type="match status" value="1"/>
</dbReference>
<dbReference type="InParanoid" id="K1PW41"/>
<feature type="domain" description="EF-hand" evidence="4">
    <location>
        <begin position="54"/>
        <end position="89"/>
    </location>
</feature>
<keyword evidence="2" id="KW-0106">Calcium</keyword>
<dbReference type="InterPro" id="IPR050230">
    <property type="entry name" value="CALM/Myosin/TropC-like"/>
</dbReference>
<name>K1PW41_MAGGI</name>
<proteinExistence type="predicted"/>
<organism evidence="5">
    <name type="scientific">Magallana gigas</name>
    <name type="common">Pacific oyster</name>
    <name type="synonym">Crassostrea gigas</name>
    <dbReference type="NCBI Taxonomy" id="29159"/>
    <lineage>
        <taxon>Eukaryota</taxon>
        <taxon>Metazoa</taxon>
        <taxon>Spiralia</taxon>
        <taxon>Lophotrochozoa</taxon>
        <taxon>Mollusca</taxon>
        <taxon>Bivalvia</taxon>
        <taxon>Autobranchia</taxon>
        <taxon>Pteriomorphia</taxon>
        <taxon>Ostreida</taxon>
        <taxon>Ostreoidea</taxon>
        <taxon>Ostreidae</taxon>
        <taxon>Magallana</taxon>
    </lineage>
</organism>
<dbReference type="InterPro" id="IPR018247">
    <property type="entry name" value="EF_Hand_1_Ca_BS"/>
</dbReference>
<dbReference type="InterPro" id="IPR002048">
    <property type="entry name" value="EF_hand_dom"/>
</dbReference>
<evidence type="ECO:0000256" key="2">
    <source>
        <dbReference type="ARBA" id="ARBA00022837"/>
    </source>
</evidence>
<dbReference type="GO" id="GO:0005509">
    <property type="term" value="F:calcium ion binding"/>
    <property type="evidence" value="ECO:0007669"/>
    <property type="project" value="InterPro"/>
</dbReference>
<dbReference type="EMBL" id="JH818799">
    <property type="protein sequence ID" value="EKC28547.1"/>
    <property type="molecule type" value="Genomic_DNA"/>
</dbReference>
<dbReference type="SMR" id="K1PW41"/>
<accession>K1PW41</accession>
<dbReference type="SUPFAM" id="SSF47473">
    <property type="entry name" value="EF-hand"/>
    <property type="match status" value="1"/>
</dbReference>
<dbReference type="Pfam" id="PF13833">
    <property type="entry name" value="EF-hand_8"/>
    <property type="match status" value="1"/>
</dbReference>
<evidence type="ECO:0000313" key="5">
    <source>
        <dbReference type="EMBL" id="EKC28547.1"/>
    </source>
</evidence>
<evidence type="ECO:0000259" key="4">
    <source>
        <dbReference type="PROSITE" id="PS50222"/>
    </source>
</evidence>
<keyword evidence="1" id="KW-0677">Repeat</keyword>
<dbReference type="PANTHER" id="PTHR23048:SF0">
    <property type="entry name" value="CALMODULIN LIKE 3"/>
    <property type="match status" value="1"/>
</dbReference>
<dbReference type="HOGENOM" id="CLU_2017407_0_0_1"/>
<reference evidence="5" key="1">
    <citation type="journal article" date="2012" name="Nature">
        <title>The oyster genome reveals stress adaptation and complexity of shell formation.</title>
        <authorList>
            <person name="Zhang G."/>
            <person name="Fang X."/>
            <person name="Guo X."/>
            <person name="Li L."/>
            <person name="Luo R."/>
            <person name="Xu F."/>
            <person name="Yang P."/>
            <person name="Zhang L."/>
            <person name="Wang X."/>
            <person name="Qi H."/>
            <person name="Xiong Z."/>
            <person name="Que H."/>
            <person name="Xie Y."/>
            <person name="Holland P.W."/>
            <person name="Paps J."/>
            <person name="Zhu Y."/>
            <person name="Wu F."/>
            <person name="Chen Y."/>
            <person name="Wang J."/>
            <person name="Peng C."/>
            <person name="Meng J."/>
            <person name="Yang L."/>
            <person name="Liu J."/>
            <person name="Wen B."/>
            <person name="Zhang N."/>
            <person name="Huang Z."/>
            <person name="Zhu Q."/>
            <person name="Feng Y."/>
            <person name="Mount A."/>
            <person name="Hedgecock D."/>
            <person name="Xu Z."/>
            <person name="Liu Y."/>
            <person name="Domazet-Loso T."/>
            <person name="Du Y."/>
            <person name="Sun X."/>
            <person name="Zhang S."/>
            <person name="Liu B."/>
            <person name="Cheng P."/>
            <person name="Jiang X."/>
            <person name="Li J."/>
            <person name="Fan D."/>
            <person name="Wang W."/>
            <person name="Fu W."/>
            <person name="Wang T."/>
            <person name="Wang B."/>
            <person name="Zhang J."/>
            <person name="Peng Z."/>
            <person name="Li Y."/>
            <person name="Li N."/>
            <person name="Wang J."/>
            <person name="Chen M."/>
            <person name="He Y."/>
            <person name="Tan F."/>
            <person name="Song X."/>
            <person name="Zheng Q."/>
            <person name="Huang R."/>
            <person name="Yang H."/>
            <person name="Du X."/>
            <person name="Chen L."/>
            <person name="Yang M."/>
            <person name="Gaffney P.M."/>
            <person name="Wang S."/>
            <person name="Luo L."/>
            <person name="She Z."/>
            <person name="Ming Y."/>
            <person name="Huang W."/>
            <person name="Zhang S."/>
            <person name="Huang B."/>
            <person name="Zhang Y."/>
            <person name="Qu T."/>
            <person name="Ni P."/>
            <person name="Miao G."/>
            <person name="Wang J."/>
            <person name="Wang Q."/>
            <person name="Steinberg C.E."/>
            <person name="Wang H."/>
            <person name="Li N."/>
            <person name="Qian L."/>
            <person name="Zhang G."/>
            <person name="Li Y."/>
            <person name="Yang H."/>
            <person name="Liu X."/>
            <person name="Wang J."/>
            <person name="Yin Y."/>
            <person name="Wang J."/>
        </authorList>
    </citation>
    <scope>NUCLEOTIDE SEQUENCE [LARGE SCALE GENOMIC DNA]</scope>
    <source>
        <strain evidence="5">05x7-T-G4-1.051#20</strain>
    </source>
</reference>
<dbReference type="SMART" id="SM00054">
    <property type="entry name" value="EFh"/>
    <property type="match status" value="2"/>
</dbReference>
<keyword evidence="3" id="KW-0514">Muscle protein</keyword>
<evidence type="ECO:0000256" key="3">
    <source>
        <dbReference type="ARBA" id="ARBA00023179"/>
    </source>
</evidence>
<dbReference type="GO" id="GO:0016460">
    <property type="term" value="C:myosin II complex"/>
    <property type="evidence" value="ECO:0007669"/>
    <property type="project" value="TreeGrafter"/>
</dbReference>
<dbReference type="PROSITE" id="PS00018">
    <property type="entry name" value="EF_HAND_1"/>
    <property type="match status" value="2"/>
</dbReference>
<sequence>MISADELGRVLFQMGKRPTLRELQSFVRSVDADKSGAIDFDEFLEIFARKMSIDPEKELHEVFQVFDGNKDGFISPDELFTILSRLGEPVTKVRERERERERERDLTNENCFFSLSYRKKRRR</sequence>
<dbReference type="AlphaFoldDB" id="K1PW41"/>
<dbReference type="PANTHER" id="PTHR23048">
    <property type="entry name" value="MYOSIN LIGHT CHAIN 1, 3"/>
    <property type="match status" value="1"/>
</dbReference>
<dbReference type="FunFam" id="1.10.238.10:FF:000001">
    <property type="entry name" value="Calmodulin 1"/>
    <property type="match status" value="1"/>
</dbReference>
<dbReference type="Gene3D" id="1.10.238.10">
    <property type="entry name" value="EF-hand"/>
    <property type="match status" value="2"/>
</dbReference>
<dbReference type="Pfam" id="PF00036">
    <property type="entry name" value="EF-hand_1"/>
    <property type="match status" value="1"/>
</dbReference>
<dbReference type="PROSITE" id="PS50222">
    <property type="entry name" value="EF_HAND_2"/>
    <property type="match status" value="2"/>
</dbReference>
<feature type="domain" description="EF-hand" evidence="4">
    <location>
        <begin position="18"/>
        <end position="53"/>
    </location>
</feature>
<evidence type="ECO:0000256" key="1">
    <source>
        <dbReference type="ARBA" id="ARBA00022737"/>
    </source>
</evidence>